<dbReference type="Pfam" id="PF00534">
    <property type="entry name" value="Glycos_transf_1"/>
    <property type="match status" value="1"/>
</dbReference>
<dbReference type="InterPro" id="IPR001296">
    <property type="entry name" value="Glyco_trans_1"/>
</dbReference>
<dbReference type="OrthoDB" id="9806653at2"/>
<dbReference type="AlphaFoldDB" id="A0A5C7B1M6"/>
<accession>A0A5C7B1M6</accession>
<feature type="domain" description="Glycosyl transferase family 1" evidence="1">
    <location>
        <begin position="189"/>
        <end position="357"/>
    </location>
</feature>
<feature type="domain" description="Glycosyltransferase subfamily 4-like N-terminal" evidence="2">
    <location>
        <begin position="16"/>
        <end position="177"/>
    </location>
</feature>
<dbReference type="InterPro" id="IPR028098">
    <property type="entry name" value="Glyco_trans_4-like_N"/>
</dbReference>
<evidence type="ECO:0000313" key="4">
    <source>
        <dbReference type="Proteomes" id="UP000321935"/>
    </source>
</evidence>
<evidence type="ECO:0000259" key="1">
    <source>
        <dbReference type="Pfam" id="PF00534"/>
    </source>
</evidence>
<name>A0A5C7B1M6_9BACT</name>
<comment type="caution">
    <text evidence="3">The sequence shown here is derived from an EMBL/GenBank/DDBJ whole genome shotgun (WGS) entry which is preliminary data.</text>
</comment>
<sequence length="384" mass="42868">MTLNVLFLNSSSDLYGSSRILIEVVRVYQNEGITPVVVLSGPGPLHDYFLEEGIEVRIQNLGILRRKYVSPLGLVNRLSKSRKAYRFLDKLHAEYNFDLIYSNTLAVIIGAYWAKNNQVPHIWHIHEILLGPAPLIKLLGKLLDGSTASPIMVSNAVKNHWSHRLKIAIPEVIHNGIPYGEFLQEYPNAKSELNLPADKLIITMIGRINPGKGQLFFLEIAKEILKSYPQCHFVLVGDPYPGYEEILEEIESEISVDKLKCNVTNLGLRADIPTILSATDIFVLPSILPDSFPTVVLEAMAAGKPILATKSGGTEEMVIEGETGYLIPIADVDRGVEAIEKLILNAQLRLKMGEAGRVRVLESYSLEAFKSKLKNHLWSQLKRK</sequence>
<dbReference type="PANTHER" id="PTHR12526">
    <property type="entry name" value="GLYCOSYLTRANSFERASE"/>
    <property type="match status" value="1"/>
</dbReference>
<keyword evidence="3" id="KW-0808">Transferase</keyword>
<reference evidence="3 4" key="1">
    <citation type="submission" date="2019-08" db="EMBL/GenBank/DDBJ databases">
        <title>Genomes sequence of Algoriphagus aquimarinus ACAM450.</title>
        <authorList>
            <person name="Bowman J.P."/>
        </authorList>
    </citation>
    <scope>NUCLEOTIDE SEQUENCE [LARGE SCALE GENOMIC DNA]</scope>
    <source>
        <strain evidence="3 4">ACAM 450</strain>
    </source>
</reference>
<dbReference type="Gene3D" id="3.40.50.2000">
    <property type="entry name" value="Glycogen Phosphorylase B"/>
    <property type="match status" value="2"/>
</dbReference>
<dbReference type="GO" id="GO:0016757">
    <property type="term" value="F:glycosyltransferase activity"/>
    <property type="evidence" value="ECO:0007669"/>
    <property type="project" value="InterPro"/>
</dbReference>
<dbReference type="Pfam" id="PF13439">
    <property type="entry name" value="Glyco_transf_4"/>
    <property type="match status" value="1"/>
</dbReference>
<proteinExistence type="predicted"/>
<dbReference type="Proteomes" id="UP000321935">
    <property type="component" value="Unassembled WGS sequence"/>
</dbReference>
<evidence type="ECO:0000259" key="2">
    <source>
        <dbReference type="Pfam" id="PF13439"/>
    </source>
</evidence>
<organism evidence="3 4">
    <name type="scientific">Algoriphagus aquimarinus</name>
    <dbReference type="NCBI Taxonomy" id="237018"/>
    <lineage>
        <taxon>Bacteria</taxon>
        <taxon>Pseudomonadati</taxon>
        <taxon>Bacteroidota</taxon>
        <taxon>Cytophagia</taxon>
        <taxon>Cytophagales</taxon>
        <taxon>Cyclobacteriaceae</taxon>
        <taxon>Algoriphagus</taxon>
    </lineage>
</organism>
<dbReference type="SUPFAM" id="SSF53756">
    <property type="entry name" value="UDP-Glycosyltransferase/glycogen phosphorylase"/>
    <property type="match status" value="1"/>
</dbReference>
<dbReference type="EMBL" id="VORW01000001">
    <property type="protein sequence ID" value="TXE14768.1"/>
    <property type="molecule type" value="Genomic_DNA"/>
</dbReference>
<protein>
    <submittedName>
        <fullName evidence="3">Glycosyltransferase family 4 protein</fullName>
    </submittedName>
</protein>
<dbReference type="CDD" id="cd03801">
    <property type="entry name" value="GT4_PimA-like"/>
    <property type="match status" value="1"/>
</dbReference>
<gene>
    <name evidence="3" type="ORF">ESV85_04160</name>
</gene>
<dbReference type="PANTHER" id="PTHR12526:SF630">
    <property type="entry name" value="GLYCOSYLTRANSFERASE"/>
    <property type="match status" value="1"/>
</dbReference>
<evidence type="ECO:0000313" key="3">
    <source>
        <dbReference type="EMBL" id="TXE14768.1"/>
    </source>
</evidence>